<dbReference type="PROSITE" id="PS51186">
    <property type="entry name" value="GNAT"/>
    <property type="match status" value="1"/>
</dbReference>
<protein>
    <submittedName>
        <fullName evidence="2">GNAT family N-acetyltransferase</fullName>
    </submittedName>
</protein>
<name>A0A556PGM4_9BACI</name>
<keyword evidence="2" id="KW-0808">Transferase</keyword>
<proteinExistence type="predicted"/>
<sequence>MFTYEVDEEISLKLIDEGDAETVFKLTDQSRDYLREWLPWIDMTTEIGDTRNFIKASKKMYAESKGLNTVILYNGEAAGIVGYNEVDWQNKIAYIGYWLGEGFQGKGIMTRATQALVDYAFEQLNLHKVDIRAAVENKKSRSIPERLGFQEEGKIRAGELLYGKYVDHVVYGLLKEEWEKMNASEA</sequence>
<dbReference type="Pfam" id="PF13302">
    <property type="entry name" value="Acetyltransf_3"/>
    <property type="match status" value="1"/>
</dbReference>
<organism evidence="2 3">
    <name type="scientific">Allobacillus salarius</name>
    <dbReference type="NCBI Taxonomy" id="1955272"/>
    <lineage>
        <taxon>Bacteria</taxon>
        <taxon>Bacillati</taxon>
        <taxon>Bacillota</taxon>
        <taxon>Bacilli</taxon>
        <taxon>Bacillales</taxon>
        <taxon>Bacillaceae</taxon>
        <taxon>Allobacillus</taxon>
    </lineage>
</organism>
<comment type="caution">
    <text evidence="2">The sequence shown here is derived from an EMBL/GenBank/DDBJ whole genome shotgun (WGS) entry which is preliminary data.</text>
</comment>
<evidence type="ECO:0000259" key="1">
    <source>
        <dbReference type="PROSITE" id="PS51186"/>
    </source>
</evidence>
<keyword evidence="3" id="KW-1185">Reference proteome</keyword>
<dbReference type="PANTHER" id="PTHR43441:SF12">
    <property type="entry name" value="RIBOSOMAL N-ACETYLTRANSFERASE YDAF-RELATED"/>
    <property type="match status" value="1"/>
</dbReference>
<dbReference type="RefSeq" id="WP_144089032.1">
    <property type="nucleotide sequence ID" value="NZ_VMHE01000016.1"/>
</dbReference>
<dbReference type="EMBL" id="VMHE01000016">
    <property type="protein sequence ID" value="TSJ63485.1"/>
    <property type="molecule type" value="Genomic_DNA"/>
</dbReference>
<evidence type="ECO:0000313" key="2">
    <source>
        <dbReference type="EMBL" id="TSJ63485.1"/>
    </source>
</evidence>
<dbReference type="InterPro" id="IPR051908">
    <property type="entry name" value="Ribosomal_N-acetyltransferase"/>
</dbReference>
<dbReference type="SUPFAM" id="SSF55729">
    <property type="entry name" value="Acyl-CoA N-acyltransferases (Nat)"/>
    <property type="match status" value="1"/>
</dbReference>
<gene>
    <name evidence="2" type="ORF">FPQ13_09110</name>
</gene>
<dbReference type="InterPro" id="IPR000182">
    <property type="entry name" value="GNAT_dom"/>
</dbReference>
<dbReference type="GO" id="GO:0008999">
    <property type="term" value="F:protein-N-terminal-alanine acetyltransferase activity"/>
    <property type="evidence" value="ECO:0007669"/>
    <property type="project" value="TreeGrafter"/>
</dbReference>
<dbReference type="InterPro" id="IPR016181">
    <property type="entry name" value="Acyl_CoA_acyltransferase"/>
</dbReference>
<accession>A0A556PGM4</accession>
<dbReference type="GO" id="GO:1990189">
    <property type="term" value="F:protein N-terminal-serine acetyltransferase activity"/>
    <property type="evidence" value="ECO:0007669"/>
    <property type="project" value="TreeGrafter"/>
</dbReference>
<dbReference type="Proteomes" id="UP000316425">
    <property type="component" value="Unassembled WGS sequence"/>
</dbReference>
<dbReference type="PANTHER" id="PTHR43441">
    <property type="entry name" value="RIBOSOMAL-PROTEIN-SERINE ACETYLTRANSFERASE"/>
    <property type="match status" value="1"/>
</dbReference>
<dbReference type="OrthoDB" id="9784707at2"/>
<dbReference type="Gene3D" id="3.40.630.30">
    <property type="match status" value="1"/>
</dbReference>
<reference evidence="2 3" key="1">
    <citation type="submission" date="2019-07" db="EMBL/GenBank/DDBJ databases">
        <title>Allobacillus sp. nov. SKP isolated from shrimp paste of Euphausiacea.</title>
        <authorList>
            <person name="Kanchanasin P."/>
            <person name="Tanasupawat S."/>
            <person name="Shi W."/>
            <person name="Wu L."/>
            <person name="Ma J."/>
        </authorList>
    </citation>
    <scope>NUCLEOTIDE SEQUENCE [LARGE SCALE GENOMIC DNA]</scope>
    <source>
        <strain evidence="2 3">SKP4-8</strain>
    </source>
</reference>
<evidence type="ECO:0000313" key="3">
    <source>
        <dbReference type="Proteomes" id="UP000316425"/>
    </source>
</evidence>
<dbReference type="AlphaFoldDB" id="A0A556PGM4"/>
<feature type="domain" description="N-acetyltransferase" evidence="1">
    <location>
        <begin position="10"/>
        <end position="167"/>
    </location>
</feature>
<dbReference type="GO" id="GO:0005737">
    <property type="term" value="C:cytoplasm"/>
    <property type="evidence" value="ECO:0007669"/>
    <property type="project" value="TreeGrafter"/>
</dbReference>
<dbReference type="CDD" id="cd04301">
    <property type="entry name" value="NAT_SF"/>
    <property type="match status" value="1"/>
</dbReference>